<dbReference type="AlphaFoldDB" id="A0A151SJD1"/>
<dbReference type="InterPro" id="IPR043502">
    <property type="entry name" value="DNA/RNA_pol_sf"/>
</dbReference>
<keyword evidence="3" id="KW-1185">Reference proteome</keyword>
<dbReference type="Pfam" id="PF07727">
    <property type="entry name" value="RVT_2"/>
    <property type="match status" value="1"/>
</dbReference>
<feature type="domain" description="Reverse transcriptase Ty1/copia-type" evidence="1">
    <location>
        <begin position="21"/>
        <end position="264"/>
    </location>
</feature>
<reference evidence="2 3" key="1">
    <citation type="journal article" date="2012" name="Nat. Biotechnol.">
        <title>Draft genome sequence of pigeonpea (Cajanus cajan), an orphan legume crop of resource-poor farmers.</title>
        <authorList>
            <person name="Varshney R.K."/>
            <person name="Chen W."/>
            <person name="Li Y."/>
            <person name="Bharti A.K."/>
            <person name="Saxena R.K."/>
            <person name="Schlueter J.A."/>
            <person name="Donoghue M.T."/>
            <person name="Azam S."/>
            <person name="Fan G."/>
            <person name="Whaley A.M."/>
            <person name="Farmer A.D."/>
            <person name="Sheridan J."/>
            <person name="Iwata A."/>
            <person name="Tuteja R."/>
            <person name="Penmetsa R.V."/>
            <person name="Wu W."/>
            <person name="Upadhyaya H.D."/>
            <person name="Yang S.P."/>
            <person name="Shah T."/>
            <person name="Saxena K.B."/>
            <person name="Michael T."/>
            <person name="McCombie W.R."/>
            <person name="Yang B."/>
            <person name="Zhang G."/>
            <person name="Yang H."/>
            <person name="Wang J."/>
            <person name="Spillane C."/>
            <person name="Cook D.R."/>
            <person name="May G.D."/>
            <person name="Xu X."/>
            <person name="Jackson S.A."/>
        </authorList>
    </citation>
    <scope>NUCLEOTIDE SEQUENCE [LARGE SCALE GENOMIC DNA]</scope>
    <source>
        <strain evidence="3">cv. Asha</strain>
    </source>
</reference>
<evidence type="ECO:0000313" key="2">
    <source>
        <dbReference type="EMBL" id="KYP54936.1"/>
    </source>
</evidence>
<gene>
    <name evidence="2" type="ORF">KK1_001137</name>
</gene>
<dbReference type="Gramene" id="C.cajan_01108.t">
    <property type="protein sequence ID" value="C.cajan_01108.t.cds1"/>
    <property type="gene ID" value="C.cajan_01108"/>
</dbReference>
<dbReference type="PANTHER" id="PTHR11439:SF467">
    <property type="entry name" value="INTEGRASE CATALYTIC DOMAIN-CONTAINING PROTEIN"/>
    <property type="match status" value="1"/>
</dbReference>
<protein>
    <submittedName>
        <fullName evidence="2">Retrovirus-related Pol polyprotein from transposon TNT 1-94</fullName>
    </submittedName>
</protein>
<dbReference type="CDD" id="cd09272">
    <property type="entry name" value="RNase_HI_RT_Ty1"/>
    <property type="match status" value="1"/>
</dbReference>
<dbReference type="EMBL" id="CM003613">
    <property type="protein sequence ID" value="KYP54936.1"/>
    <property type="molecule type" value="Genomic_DNA"/>
</dbReference>
<dbReference type="SUPFAM" id="SSF56672">
    <property type="entry name" value="DNA/RNA polymerases"/>
    <property type="match status" value="1"/>
</dbReference>
<sequence>MKLEHWTQAMKEEMNALERNLTWEIVDKPRDKKAVRCRWIFTVKHKADGTIERYKARLVAKGYTQTYGIDYEETFAPVAKMNTVRVVLALAAHFGWDLHQLDVKNAFLHGNLEEEVYMEIPPGFEVKNERNKVCLLKKALYGLKQSPRAWFGRFTKVMVSLGYRQSQGDHTLFIKHSSTGKLTLLLVYVDDMIIAGDDETEKLALKEKLAAQFEMKDLGKLKYFLGIEVAYSKNGIFISQRKYVLDLLKETGKLGCRTSTVPIEQNHRIRSEESAPVEKARYQRLVEKLIYLSHTRPDIAYAVSVVNQFMHDPRERHMQAVDKILQYLKSSPGKGLLFKREDTLTMKIYTDADYAGSITDRKSTSGYCMFLGDSLVTWRSKKQDRVSCSSAEA</sequence>
<name>A0A151SJD1_CAJCA</name>
<dbReference type="OMA" id="NHRIRSE"/>
<proteinExistence type="predicted"/>
<accession>A0A151SJD1</accession>
<dbReference type="Proteomes" id="UP000075243">
    <property type="component" value="Chromosome 11"/>
</dbReference>
<organism evidence="2 3">
    <name type="scientific">Cajanus cajan</name>
    <name type="common">Pigeon pea</name>
    <name type="synonym">Cajanus indicus</name>
    <dbReference type="NCBI Taxonomy" id="3821"/>
    <lineage>
        <taxon>Eukaryota</taxon>
        <taxon>Viridiplantae</taxon>
        <taxon>Streptophyta</taxon>
        <taxon>Embryophyta</taxon>
        <taxon>Tracheophyta</taxon>
        <taxon>Spermatophyta</taxon>
        <taxon>Magnoliopsida</taxon>
        <taxon>eudicotyledons</taxon>
        <taxon>Gunneridae</taxon>
        <taxon>Pentapetalae</taxon>
        <taxon>rosids</taxon>
        <taxon>fabids</taxon>
        <taxon>Fabales</taxon>
        <taxon>Fabaceae</taxon>
        <taxon>Papilionoideae</taxon>
        <taxon>50 kb inversion clade</taxon>
        <taxon>NPAAA clade</taxon>
        <taxon>indigoferoid/millettioid clade</taxon>
        <taxon>Phaseoleae</taxon>
        <taxon>Cajanus</taxon>
    </lineage>
</organism>
<dbReference type="InterPro" id="IPR013103">
    <property type="entry name" value="RVT_2"/>
</dbReference>
<evidence type="ECO:0000313" key="3">
    <source>
        <dbReference type="Proteomes" id="UP000075243"/>
    </source>
</evidence>
<dbReference type="PANTHER" id="PTHR11439">
    <property type="entry name" value="GAG-POL-RELATED RETROTRANSPOSON"/>
    <property type="match status" value="1"/>
</dbReference>
<evidence type="ECO:0000259" key="1">
    <source>
        <dbReference type="Pfam" id="PF07727"/>
    </source>
</evidence>